<dbReference type="OMA" id="YLGTWQL"/>
<evidence type="ECO:0000256" key="3">
    <source>
        <dbReference type="ARBA" id="ARBA00022989"/>
    </source>
</evidence>
<keyword evidence="2 5" id="KW-0812">Transmembrane</keyword>
<comment type="similarity">
    <text evidence="5">Belongs to the SURF1 family.</text>
</comment>
<dbReference type="STRING" id="1071380.I2H1T9"/>
<dbReference type="CDD" id="cd06662">
    <property type="entry name" value="SURF1"/>
    <property type="match status" value="1"/>
</dbReference>
<dbReference type="InterPro" id="IPR045214">
    <property type="entry name" value="Surf1/Surf4"/>
</dbReference>
<name>I2H1T9_HENB6</name>
<dbReference type="KEGG" id="tbl:TBLA_0C05430"/>
<evidence type="ECO:0000313" key="7">
    <source>
        <dbReference type="Proteomes" id="UP000002866"/>
    </source>
</evidence>
<dbReference type="GO" id="GO:0051082">
    <property type="term" value="F:unfolded protein binding"/>
    <property type="evidence" value="ECO:0007669"/>
    <property type="project" value="EnsemblFungi"/>
</dbReference>
<dbReference type="GO" id="GO:0033617">
    <property type="term" value="P:mitochondrial respiratory chain complex IV assembly"/>
    <property type="evidence" value="ECO:0007669"/>
    <property type="project" value="EnsemblFungi"/>
</dbReference>
<keyword evidence="7" id="KW-1185">Reference proteome</keyword>
<dbReference type="RefSeq" id="XP_004179860.1">
    <property type="nucleotide sequence ID" value="XM_004179812.1"/>
</dbReference>
<proteinExistence type="inferred from homology"/>
<dbReference type="PROSITE" id="PS50895">
    <property type="entry name" value="SURF1"/>
    <property type="match status" value="1"/>
</dbReference>
<dbReference type="AlphaFoldDB" id="I2H1T9"/>
<comment type="function">
    <text evidence="5">Probably involved in the biogenesis of the COX complex.</text>
</comment>
<comment type="subcellular location">
    <subcellularLocation>
        <location evidence="1">Membrane</location>
    </subcellularLocation>
    <subcellularLocation>
        <location evidence="5">Mitochondrion inner membrane</location>
        <topology evidence="5">Multi-pass membrane protein</topology>
    </subcellularLocation>
</comment>
<accession>I2H1T9</accession>
<evidence type="ECO:0000313" key="6">
    <source>
        <dbReference type="EMBL" id="CCH60341.1"/>
    </source>
</evidence>
<keyword evidence="5" id="KW-0999">Mitochondrion inner membrane</keyword>
<dbReference type="FunCoup" id="I2H1T9">
    <property type="interactions" value="391"/>
</dbReference>
<dbReference type="PANTHER" id="PTHR23427">
    <property type="entry name" value="SURFEIT LOCUS PROTEIN"/>
    <property type="match status" value="1"/>
</dbReference>
<evidence type="ECO:0000256" key="2">
    <source>
        <dbReference type="ARBA" id="ARBA00022692"/>
    </source>
</evidence>
<dbReference type="GO" id="GO:0005743">
    <property type="term" value="C:mitochondrial inner membrane"/>
    <property type="evidence" value="ECO:0007669"/>
    <property type="project" value="UniProtKB-SubCell"/>
</dbReference>
<dbReference type="Pfam" id="PF02104">
    <property type="entry name" value="SURF1"/>
    <property type="match status" value="1"/>
</dbReference>
<dbReference type="EMBL" id="HE806318">
    <property type="protein sequence ID" value="CCH60341.1"/>
    <property type="molecule type" value="Genomic_DNA"/>
</dbReference>
<dbReference type="HOGENOM" id="CLU_047737_4_0_1"/>
<gene>
    <name evidence="6" type="primary">TBLA0C05430</name>
    <name evidence="6" type="ORF">TBLA_0C05430</name>
</gene>
<feature type="transmembrane region" description="Helical" evidence="5">
    <location>
        <begin position="315"/>
        <end position="336"/>
    </location>
</feature>
<dbReference type="Proteomes" id="UP000002866">
    <property type="component" value="Chromosome 3"/>
</dbReference>
<dbReference type="InterPro" id="IPR002994">
    <property type="entry name" value="Surf1/Shy1"/>
</dbReference>
<dbReference type="InParanoid" id="I2H1T9"/>
<keyword evidence="5" id="KW-0496">Mitochondrion</keyword>
<dbReference type="eggNOG" id="KOG1563">
    <property type="taxonomic scope" value="Eukaryota"/>
</dbReference>
<keyword evidence="4 5" id="KW-0472">Membrane</keyword>
<protein>
    <recommendedName>
        <fullName evidence="5">SURF1-like protein</fullName>
    </recommendedName>
</protein>
<evidence type="ECO:0000256" key="4">
    <source>
        <dbReference type="ARBA" id="ARBA00023136"/>
    </source>
</evidence>
<feature type="transmembrane region" description="Helical" evidence="5">
    <location>
        <begin position="89"/>
        <end position="107"/>
    </location>
</feature>
<dbReference type="OrthoDB" id="10040024at2759"/>
<sequence>MLGHVRFASKELLSGGGGRCLFSRQNDLLAKYKKLNGLNGSIMSTRNVKTSTVDWKPIISNKTPTNEDAEDEYKHGGKKHKNYHIGKKIFLGLMIAMPITAAYLGTWQTRRLKWKTRLIATCETRLTYPIVPIPKNFSEEDLESWEYRRVQLVGHFENDNEIYVGPRVHKGIKGYNVFTPFVRDDTGERLLIERGWVSEEKIVPSSRNLKHLSTPENEHLSISCLVRVPHERGQFQWDKKSDDVSRVWQVPDILEMSKRLGCKPLHLQVLYDLNNHSERLSDSNTSSMEFSEWQLIQAGVPIGQQPKVMFRNNHLQYIVTWYGLSFLSSILLVVAIRRGMKGKVITHAQLRKQRLDRAKEFE</sequence>
<evidence type="ECO:0000256" key="5">
    <source>
        <dbReference type="RuleBase" id="RU363076"/>
    </source>
</evidence>
<organism evidence="6 7">
    <name type="scientific">Henningerozyma blattae (strain ATCC 34711 / CBS 6284 / DSM 70876 / NBRC 10599 / NRRL Y-10934 / UCD 77-7)</name>
    <name type="common">Yeast</name>
    <name type="synonym">Tetrapisispora blattae</name>
    <dbReference type="NCBI Taxonomy" id="1071380"/>
    <lineage>
        <taxon>Eukaryota</taxon>
        <taxon>Fungi</taxon>
        <taxon>Dikarya</taxon>
        <taxon>Ascomycota</taxon>
        <taxon>Saccharomycotina</taxon>
        <taxon>Saccharomycetes</taxon>
        <taxon>Saccharomycetales</taxon>
        <taxon>Saccharomycetaceae</taxon>
        <taxon>Henningerozyma</taxon>
    </lineage>
</organism>
<dbReference type="PANTHER" id="PTHR23427:SF2">
    <property type="entry name" value="SURFEIT LOCUS PROTEIN 1"/>
    <property type="match status" value="1"/>
</dbReference>
<reference evidence="6 7" key="1">
    <citation type="journal article" date="2011" name="Proc. Natl. Acad. Sci. U.S.A.">
        <title>Evolutionary erosion of yeast sex chromosomes by mating-type switching accidents.</title>
        <authorList>
            <person name="Gordon J.L."/>
            <person name="Armisen D."/>
            <person name="Proux-Wera E."/>
            <person name="Oheigeartaigh S.S."/>
            <person name="Byrne K.P."/>
            <person name="Wolfe K.H."/>
        </authorList>
    </citation>
    <scope>NUCLEOTIDE SEQUENCE [LARGE SCALE GENOMIC DNA]</scope>
    <source>
        <strain evidence="7">ATCC 34711 / CBS 6284 / DSM 70876 / NBRC 10599 / NRRL Y-10934 / UCD 77-7</strain>
    </source>
</reference>
<keyword evidence="3 5" id="KW-1133">Transmembrane helix</keyword>
<dbReference type="GeneID" id="14495321"/>
<evidence type="ECO:0000256" key="1">
    <source>
        <dbReference type="ARBA" id="ARBA00004370"/>
    </source>
</evidence>